<keyword evidence="18" id="KW-0732">Signal</keyword>
<dbReference type="GO" id="GO:0140825">
    <property type="term" value="F:lactoperoxidase activity"/>
    <property type="evidence" value="ECO:0007669"/>
    <property type="project" value="UniProtKB-EC"/>
</dbReference>
<dbReference type="CDD" id="cd00693">
    <property type="entry name" value="secretory_peroxidase"/>
    <property type="match status" value="1"/>
</dbReference>
<dbReference type="Gramene" id="TraesLAC6D03G03719820.1">
    <property type="protein sequence ID" value="TraesLAC6D03G03719820.1"/>
    <property type="gene ID" value="TraesLAC6D03G03719820"/>
</dbReference>
<reference evidence="20" key="2">
    <citation type="submission" date="2018-10" db="UniProtKB">
        <authorList>
            <consortium name="EnsemblPlants"/>
        </authorList>
    </citation>
    <scope>IDENTIFICATION</scope>
</reference>
<evidence type="ECO:0000256" key="1">
    <source>
        <dbReference type="ARBA" id="ARBA00000189"/>
    </source>
</evidence>
<evidence type="ECO:0000256" key="8">
    <source>
        <dbReference type="ARBA" id="ARBA00023004"/>
    </source>
</evidence>
<dbReference type="GO" id="GO:0009505">
    <property type="term" value="C:plant-type cell wall"/>
    <property type="evidence" value="ECO:0000318"/>
    <property type="project" value="GO_Central"/>
</dbReference>
<feature type="binding site" evidence="15">
    <location>
        <position position="271"/>
    </location>
    <ligand>
        <name>Ca(2+)</name>
        <dbReference type="ChEBI" id="CHEBI:29108"/>
        <label>2</label>
    </ligand>
</feature>
<gene>
    <name evidence="20" type="primary">LOC123145638</name>
</gene>
<proteinExistence type="inferred from homology"/>
<keyword evidence="5 15" id="KW-0479">Metal-binding</keyword>
<dbReference type="Gramene" id="TraesMAC6D03G03767470.1">
    <property type="protein sequence ID" value="TraesMAC6D03G03767470.1"/>
    <property type="gene ID" value="TraesMAC6D03G03767470"/>
</dbReference>
<keyword evidence="12 18" id="KW-0376">Hydrogen peroxide</keyword>
<feature type="chain" id="PRO_5043076550" description="Peroxidase" evidence="18">
    <location>
        <begin position="26"/>
        <end position="343"/>
    </location>
</feature>
<evidence type="ECO:0000256" key="4">
    <source>
        <dbReference type="ARBA" id="ARBA00022617"/>
    </source>
</evidence>
<feature type="binding site" evidence="15">
    <location>
        <position position="99"/>
    </location>
    <ligand>
        <name>Ca(2+)</name>
        <dbReference type="ChEBI" id="CHEBI:29108"/>
        <label>1</label>
    </ligand>
</feature>
<keyword evidence="10" id="KW-0325">Glycoprotein</keyword>
<evidence type="ECO:0000256" key="15">
    <source>
        <dbReference type="PIRSR" id="PIRSR600823-3"/>
    </source>
</evidence>
<dbReference type="GO" id="GO:0006950">
    <property type="term" value="P:response to stress"/>
    <property type="evidence" value="ECO:0000318"/>
    <property type="project" value="GO_Central"/>
</dbReference>
<comment type="subcellular location">
    <subcellularLocation>
        <location evidence="18">Secreted</location>
    </subcellularLocation>
</comment>
<evidence type="ECO:0000256" key="10">
    <source>
        <dbReference type="ARBA" id="ARBA00023180"/>
    </source>
</evidence>
<dbReference type="FunFam" id="1.10.420.10:FF:000001">
    <property type="entry name" value="Peroxidase"/>
    <property type="match status" value="1"/>
</dbReference>
<keyword evidence="9 17" id="KW-1015">Disulfide bond</keyword>
<dbReference type="InterPro" id="IPR019794">
    <property type="entry name" value="Peroxidases_AS"/>
</dbReference>
<feature type="disulfide bond" evidence="17">
    <location>
        <begin position="131"/>
        <end position="338"/>
    </location>
</feature>
<dbReference type="InterPro" id="IPR000823">
    <property type="entry name" value="Peroxidase_pln"/>
</dbReference>
<dbReference type="PaxDb" id="4565-Traes_6DL_3EF3193D0.1"/>
<comment type="similarity">
    <text evidence="2">Belongs to the peroxidase family. Ascorbate peroxidase subfamily.</text>
</comment>
<reference evidence="20" key="1">
    <citation type="submission" date="2018-08" db="EMBL/GenBank/DDBJ databases">
        <authorList>
            <person name="Rossello M."/>
        </authorList>
    </citation>
    <scope>NUCLEOTIDE SEQUENCE [LARGE SCALE GENOMIC DNA]</scope>
    <source>
        <strain evidence="20">cv. Chinese Spring</strain>
    </source>
</reference>
<dbReference type="InterPro" id="IPR010255">
    <property type="entry name" value="Haem_peroxidase_sf"/>
</dbReference>
<dbReference type="PROSITE" id="PS00435">
    <property type="entry name" value="PEROXIDASE_1"/>
    <property type="match status" value="1"/>
</dbReference>
<dbReference type="GO" id="GO:0004601">
    <property type="term" value="F:peroxidase activity"/>
    <property type="evidence" value="ECO:0000318"/>
    <property type="project" value="GO_Central"/>
</dbReference>
<organism evidence="20">
    <name type="scientific">Triticum aestivum</name>
    <name type="common">Wheat</name>
    <dbReference type="NCBI Taxonomy" id="4565"/>
    <lineage>
        <taxon>Eukaryota</taxon>
        <taxon>Viridiplantae</taxon>
        <taxon>Streptophyta</taxon>
        <taxon>Embryophyta</taxon>
        <taxon>Tracheophyta</taxon>
        <taxon>Spermatophyta</taxon>
        <taxon>Magnoliopsida</taxon>
        <taxon>Liliopsida</taxon>
        <taxon>Poales</taxon>
        <taxon>Poaceae</taxon>
        <taxon>BOP clade</taxon>
        <taxon>Pooideae</taxon>
        <taxon>Triticodae</taxon>
        <taxon>Triticeae</taxon>
        <taxon>Triticinae</taxon>
        <taxon>Triticum</taxon>
    </lineage>
</organism>
<dbReference type="AlphaFoldDB" id="A0A3B6QKW7"/>
<feature type="site" description="Transition state stabilizer" evidence="16">
    <location>
        <position position="74"/>
    </location>
</feature>
<evidence type="ECO:0000256" key="9">
    <source>
        <dbReference type="ARBA" id="ARBA00023157"/>
    </source>
</evidence>
<evidence type="ECO:0000313" key="21">
    <source>
        <dbReference type="Proteomes" id="UP000019116"/>
    </source>
</evidence>
<dbReference type="FunFam" id="1.10.520.10:FF:000001">
    <property type="entry name" value="Peroxidase"/>
    <property type="match status" value="1"/>
</dbReference>
<dbReference type="Gramene" id="TraesCS6D02G303900.1">
    <property type="protein sequence ID" value="TraesCS6D02G303900.1"/>
    <property type="gene ID" value="TraesCS6D02G303900"/>
</dbReference>
<dbReference type="Gramene" id="TraesKAR6D01G0311290.1">
    <property type="protein sequence ID" value="cds.TraesKAR6D01G0311290.1"/>
    <property type="gene ID" value="TraesKAR6D01G0311290"/>
</dbReference>
<dbReference type="Gramene" id="TraesLDM6D03G03773150.1">
    <property type="protein sequence ID" value="TraesLDM6D03G03773150.1"/>
    <property type="gene ID" value="TraesLDM6D03G03773150"/>
</dbReference>
<dbReference type="Gramene" id="TraesJUL6D03G03802350.1">
    <property type="protein sequence ID" value="TraesJUL6D03G03802350.1"/>
    <property type="gene ID" value="TraesJUL6D03G03802350"/>
</dbReference>
<feature type="binding site" evidence="15">
    <location>
        <position position="263"/>
    </location>
    <ligand>
        <name>Ca(2+)</name>
        <dbReference type="ChEBI" id="CHEBI:29108"/>
        <label>2</label>
    </ligand>
</feature>
<feature type="binding site" evidence="15">
    <location>
        <position position="84"/>
    </location>
    <ligand>
        <name>Ca(2+)</name>
        <dbReference type="ChEBI" id="CHEBI:29108"/>
        <label>1</label>
    </ligand>
</feature>
<dbReference type="Gramene" id="TraesRN6D0100748100.1">
    <property type="protein sequence ID" value="TraesRN6D0100748100.1"/>
    <property type="gene ID" value="TraesRN6D0100748100"/>
</dbReference>
<dbReference type="Gramene" id="TraesSYM6D03G03717190.1">
    <property type="protein sequence ID" value="TraesSYM6D03G03717190.1"/>
    <property type="gene ID" value="TraesSYM6D03G03717190"/>
</dbReference>
<dbReference type="GeneID" id="123145638"/>
<dbReference type="Gene3D" id="1.10.420.10">
    <property type="entry name" value="Peroxidase, domain 2"/>
    <property type="match status" value="1"/>
</dbReference>
<feature type="binding site" evidence="15">
    <location>
        <position position="79"/>
    </location>
    <ligand>
        <name>Ca(2+)</name>
        <dbReference type="ChEBI" id="CHEBI:29108"/>
        <label>1</label>
    </ligand>
</feature>
<evidence type="ECO:0000256" key="5">
    <source>
        <dbReference type="ARBA" id="ARBA00022723"/>
    </source>
</evidence>
<dbReference type="Gramene" id="TraesWEE_scaffold_023820_01G000100.1">
    <property type="protein sequence ID" value="TraesWEE_scaffold_023820_01G000100.1"/>
    <property type="gene ID" value="TraesWEE_scaffold_023820_01G000100"/>
</dbReference>
<dbReference type="RefSeq" id="XP_044421039.1">
    <property type="nucleotide sequence ID" value="XM_044565104.1"/>
</dbReference>
<dbReference type="EC" id="1.11.1.7" evidence="18"/>
<feature type="disulfide bond" evidence="17">
    <location>
        <begin position="47"/>
        <end position="125"/>
    </location>
</feature>
<keyword evidence="11" id="KW-0873">Pyrrolidone carboxylic acid</keyword>
<comment type="cofactor">
    <cofactor evidence="15 18">
        <name>Ca(2+)</name>
        <dbReference type="ChEBI" id="CHEBI:29108"/>
    </cofactor>
    <text evidence="15 18">Binds 2 calcium ions per subunit.</text>
</comment>
<evidence type="ECO:0000256" key="16">
    <source>
        <dbReference type="PIRSR" id="PIRSR600823-4"/>
    </source>
</evidence>
<dbReference type="InterPro" id="IPR033905">
    <property type="entry name" value="Secretory_peroxidase"/>
</dbReference>
<feature type="signal peptide" evidence="18">
    <location>
        <begin position="1"/>
        <end position="25"/>
    </location>
</feature>
<dbReference type="Gene3D" id="1.10.520.10">
    <property type="match status" value="1"/>
</dbReference>
<evidence type="ECO:0000313" key="20">
    <source>
        <dbReference type="EnsemblPlants" id="TraesCS6D02G303900.1"/>
    </source>
</evidence>
<sequence>MFGGSLGNNMMKGMVCLVAVALVVAGSASIAAAQAAGLKKGFYKKSCPQAEDIAQKVVWKHVAGNRELAAKFLRMFFHDCFVRGCDASVLLDSPTNTAEKDAPPNLSLAGFEVIDEVKAALERACPGVVSCADIVALAARDSVSFQYGKKLWEVETGRRDGTVSSDTQALNEIPAPSSTFDILLTNFSGKGLGLQDLVVLSGGHTIGIGNCNLFSSRLFNFTGKNNPTDTDPSLNPPYAKFLQGQCRRNLQAPNDNTTVVPMDPGSSTSFDSHYFVNLKARQGMFTSDATLLTNSRAAALVDKLQDNGVFFDHFKNSIKRMGQIGVLTGASGQIRNKCNVVNS</sequence>
<dbReference type="PRINTS" id="PR00458">
    <property type="entry name" value="PEROXIDASE"/>
</dbReference>
<feature type="domain" description="Plant heme peroxidase family profile" evidence="19">
    <location>
        <begin position="37"/>
        <end position="342"/>
    </location>
</feature>
<dbReference type="Proteomes" id="UP000019116">
    <property type="component" value="Chromosome 6D"/>
</dbReference>
<dbReference type="SUPFAM" id="SSF48113">
    <property type="entry name" value="Heme-dependent peroxidases"/>
    <property type="match status" value="1"/>
</dbReference>
<evidence type="ECO:0000256" key="13">
    <source>
        <dbReference type="PIRSR" id="PIRSR600823-1"/>
    </source>
</evidence>
<dbReference type="GO" id="GO:0020037">
    <property type="term" value="F:heme binding"/>
    <property type="evidence" value="ECO:0007669"/>
    <property type="project" value="UniProtKB-UniRule"/>
</dbReference>
<dbReference type="PANTHER" id="PTHR31235">
    <property type="entry name" value="PEROXIDASE 25-RELATED"/>
    <property type="match status" value="1"/>
</dbReference>
<dbReference type="GO" id="GO:0006979">
    <property type="term" value="P:response to oxidative stress"/>
    <property type="evidence" value="ECO:0007669"/>
    <property type="project" value="UniProtKB-UniRule"/>
</dbReference>
<keyword evidence="3 18" id="KW-0575">Peroxidase</keyword>
<evidence type="ECO:0000256" key="17">
    <source>
        <dbReference type="PIRSR" id="PIRSR600823-5"/>
    </source>
</evidence>
<keyword evidence="8 15" id="KW-0408">Iron</keyword>
<dbReference type="Gramene" id="TraesNOR6D03G03810060.1">
    <property type="protein sequence ID" value="TraesNOR6D03G03810060.1"/>
    <property type="gene ID" value="TraesNOR6D03G03810060"/>
</dbReference>
<dbReference type="GO" id="GO:0005576">
    <property type="term" value="C:extracellular region"/>
    <property type="evidence" value="ECO:0007669"/>
    <property type="project" value="UniProtKB-SubCell"/>
</dbReference>
<feature type="binding site" description="axial binding residue" evidence="15">
    <location>
        <position position="204"/>
    </location>
    <ligand>
        <name>heme b</name>
        <dbReference type="ChEBI" id="CHEBI:60344"/>
    </ligand>
    <ligandPart>
        <name>Fe</name>
        <dbReference type="ChEBI" id="CHEBI:18248"/>
    </ligandPart>
</feature>
<dbReference type="Gramene" id="TraesARI6D03G03733770.1">
    <property type="protein sequence ID" value="TraesARI6D03G03733770.1"/>
    <property type="gene ID" value="TraesARI6D03G03733770"/>
</dbReference>
<keyword evidence="6 15" id="KW-0106">Calcium</keyword>
<comment type="function">
    <text evidence="18">Removal of H(2)O(2), oxidation of toxic reductants, biosynthesis and degradation of lignin, suberization, auxin catabolism, response to environmental stresses such as wounding, pathogen attack and oxidative stress.</text>
</comment>
<dbReference type="Gramene" id="TraesROB_scaffold_026000_01G000100.1">
    <property type="protein sequence ID" value="TraesROB_scaffold_026000_01G000100.1"/>
    <property type="gene ID" value="TraesROB_scaffold_026000_01G000100"/>
</dbReference>
<dbReference type="OrthoDB" id="2113341at2759"/>
<feature type="binding site" evidence="15">
    <location>
        <position position="82"/>
    </location>
    <ligand>
        <name>Ca(2+)</name>
        <dbReference type="ChEBI" id="CHEBI:29108"/>
        <label>1</label>
    </ligand>
</feature>
<dbReference type="InterPro" id="IPR002016">
    <property type="entry name" value="Haem_peroxidase"/>
</dbReference>
<dbReference type="Pfam" id="PF00141">
    <property type="entry name" value="peroxidase"/>
    <property type="match status" value="1"/>
</dbReference>
<feature type="binding site" evidence="14">
    <location>
        <position position="174"/>
    </location>
    <ligand>
        <name>substrate</name>
    </ligand>
</feature>
<evidence type="ECO:0000256" key="18">
    <source>
        <dbReference type="RuleBase" id="RU362060"/>
    </source>
</evidence>
<keyword evidence="4 18" id="KW-0349">Heme</keyword>
<comment type="similarity">
    <text evidence="18">Belongs to the peroxidase family. Classical plant (class III) peroxidase subfamily.</text>
</comment>
<dbReference type="GO" id="GO:0046872">
    <property type="term" value="F:metal ion binding"/>
    <property type="evidence" value="ECO:0007669"/>
    <property type="project" value="UniProtKB-UniRule"/>
</dbReference>
<evidence type="ECO:0000256" key="6">
    <source>
        <dbReference type="ARBA" id="ARBA00022837"/>
    </source>
</evidence>
<evidence type="ECO:0000256" key="7">
    <source>
        <dbReference type="ARBA" id="ARBA00023002"/>
    </source>
</evidence>
<evidence type="ECO:0000256" key="12">
    <source>
        <dbReference type="ARBA" id="ARBA00023324"/>
    </source>
</evidence>
<protein>
    <recommendedName>
        <fullName evidence="18">Peroxidase</fullName>
        <ecNumber evidence="18">1.11.1.7</ecNumber>
    </recommendedName>
</protein>
<evidence type="ECO:0000259" key="19">
    <source>
        <dbReference type="PROSITE" id="PS50873"/>
    </source>
</evidence>
<accession>A0A3B6QKW7</accession>
<feature type="active site" description="Proton acceptor" evidence="13">
    <location>
        <position position="78"/>
    </location>
</feature>
<feature type="binding site" evidence="15">
    <location>
        <position position="205"/>
    </location>
    <ligand>
        <name>Ca(2+)</name>
        <dbReference type="ChEBI" id="CHEBI:29108"/>
        <label>2</label>
    </ligand>
</feature>
<dbReference type="EnsemblPlants" id="TraesCS6D02G303900.1">
    <property type="protein sequence ID" value="TraesCS6D02G303900.1"/>
    <property type="gene ID" value="TraesCS6D02G303900"/>
</dbReference>
<evidence type="ECO:0000256" key="14">
    <source>
        <dbReference type="PIRSR" id="PIRSR600823-2"/>
    </source>
</evidence>
<evidence type="ECO:0000256" key="11">
    <source>
        <dbReference type="ARBA" id="ARBA00023283"/>
    </source>
</evidence>
<keyword evidence="18" id="KW-0964">Secreted</keyword>
<dbReference type="InterPro" id="IPR019793">
    <property type="entry name" value="Peroxidases_heam-ligand_BS"/>
</dbReference>
<dbReference type="PROSITE" id="PS00436">
    <property type="entry name" value="PEROXIDASE_2"/>
    <property type="match status" value="1"/>
</dbReference>
<dbReference type="PROSITE" id="PS50873">
    <property type="entry name" value="PEROXIDASE_4"/>
    <property type="match status" value="1"/>
</dbReference>
<dbReference type="Gramene" id="TraesJAG6D03G03752120.1">
    <property type="protein sequence ID" value="TraesJAG6D03G03752120.1"/>
    <property type="gene ID" value="TraesJAG6D03G03752120"/>
</dbReference>
<feature type="disulfide bond" evidence="17">
    <location>
        <begin position="80"/>
        <end position="85"/>
    </location>
</feature>
<dbReference type="PRINTS" id="PR00461">
    <property type="entry name" value="PLPEROXIDASE"/>
</dbReference>
<dbReference type="SMR" id="A0A3B6QKW7"/>
<dbReference type="GO" id="GO:0042744">
    <property type="term" value="P:hydrogen peroxide catabolic process"/>
    <property type="evidence" value="ECO:0007669"/>
    <property type="project" value="UniProtKB-KW"/>
</dbReference>
<evidence type="ECO:0000256" key="3">
    <source>
        <dbReference type="ARBA" id="ARBA00022559"/>
    </source>
</evidence>
<feature type="disulfide bond" evidence="17">
    <location>
        <begin position="211"/>
        <end position="246"/>
    </location>
</feature>
<comment type="cofactor">
    <cofactor evidence="15 18">
        <name>heme b</name>
        <dbReference type="ChEBI" id="CHEBI:60344"/>
    </cofactor>
    <text evidence="15 18">Binds 1 heme b (iron(II)-protoporphyrin IX) group per subunit.</text>
</comment>
<dbReference type="Gramene" id="TraesCS6D03G0710200.1">
    <property type="protein sequence ID" value="TraesCS6D03G0710200.1.CDS"/>
    <property type="gene ID" value="TraesCS6D03G0710200"/>
</dbReference>
<name>A0A3B6QKW7_WHEAT</name>
<dbReference type="OMA" id="GSLTWIG"/>
<keyword evidence="21" id="KW-1185">Reference proteome</keyword>
<feature type="binding site" evidence="15">
    <location>
        <position position="86"/>
    </location>
    <ligand>
        <name>Ca(2+)</name>
        <dbReference type="ChEBI" id="CHEBI:29108"/>
        <label>1</label>
    </ligand>
</feature>
<keyword evidence="7 18" id="KW-0560">Oxidoreductase</keyword>
<comment type="catalytic activity">
    <reaction evidence="1 18">
        <text>2 a phenolic donor + H2O2 = 2 a phenolic radical donor + 2 H2O</text>
        <dbReference type="Rhea" id="RHEA:56136"/>
        <dbReference type="ChEBI" id="CHEBI:15377"/>
        <dbReference type="ChEBI" id="CHEBI:16240"/>
        <dbReference type="ChEBI" id="CHEBI:139520"/>
        <dbReference type="ChEBI" id="CHEBI:139521"/>
        <dbReference type="EC" id="1.11.1.7"/>
    </reaction>
</comment>
<evidence type="ECO:0000256" key="2">
    <source>
        <dbReference type="ARBA" id="ARBA00006873"/>
    </source>
</evidence>
<feature type="binding site" evidence="15">
    <location>
        <position position="88"/>
    </location>
    <ligand>
        <name>Ca(2+)</name>
        <dbReference type="ChEBI" id="CHEBI:29108"/>
        <label>1</label>
    </ligand>
</feature>